<accession>A0A839FA01</accession>
<dbReference type="InterPro" id="IPR036761">
    <property type="entry name" value="TTHA0802/YceI-like_sf"/>
</dbReference>
<feature type="domain" description="Lipid/polyisoprenoid-binding YceI-like" evidence="2">
    <location>
        <begin position="34"/>
        <end position="198"/>
    </location>
</feature>
<keyword evidence="4" id="KW-1185">Reference proteome</keyword>
<gene>
    <name evidence="3" type="ORF">FHW12_004157</name>
</gene>
<keyword evidence="1" id="KW-0732">Signal</keyword>
<feature type="chain" id="PRO_5032684122" evidence="1">
    <location>
        <begin position="31"/>
        <end position="210"/>
    </location>
</feature>
<evidence type="ECO:0000256" key="1">
    <source>
        <dbReference type="SAM" id="SignalP"/>
    </source>
</evidence>
<organism evidence="3 4">
    <name type="scientific">Dokdonella fugitiva</name>
    <dbReference type="NCBI Taxonomy" id="328517"/>
    <lineage>
        <taxon>Bacteria</taxon>
        <taxon>Pseudomonadati</taxon>
        <taxon>Pseudomonadota</taxon>
        <taxon>Gammaproteobacteria</taxon>
        <taxon>Lysobacterales</taxon>
        <taxon>Rhodanobacteraceae</taxon>
        <taxon>Dokdonella</taxon>
    </lineage>
</organism>
<dbReference type="SUPFAM" id="SSF101874">
    <property type="entry name" value="YceI-like"/>
    <property type="match status" value="1"/>
</dbReference>
<dbReference type="Gene3D" id="2.40.128.110">
    <property type="entry name" value="Lipid/polyisoprenoid-binding, YceI-like"/>
    <property type="match status" value="1"/>
</dbReference>
<proteinExistence type="predicted"/>
<dbReference type="PANTHER" id="PTHR34406:SF1">
    <property type="entry name" value="PROTEIN YCEI"/>
    <property type="match status" value="1"/>
</dbReference>
<protein>
    <submittedName>
        <fullName evidence="3">Polyisoprenoid-binding protein YceI</fullName>
    </submittedName>
</protein>
<name>A0A839FA01_9GAMM</name>
<evidence type="ECO:0000313" key="4">
    <source>
        <dbReference type="Proteomes" id="UP000550401"/>
    </source>
</evidence>
<dbReference type="SMART" id="SM00867">
    <property type="entry name" value="YceI"/>
    <property type="match status" value="1"/>
</dbReference>
<dbReference type="InterPro" id="IPR007372">
    <property type="entry name" value="Lipid/polyisoprenoid-bd_YceI"/>
</dbReference>
<dbReference type="PANTHER" id="PTHR34406">
    <property type="entry name" value="PROTEIN YCEI"/>
    <property type="match status" value="1"/>
</dbReference>
<evidence type="ECO:0000259" key="2">
    <source>
        <dbReference type="SMART" id="SM00867"/>
    </source>
</evidence>
<dbReference type="Proteomes" id="UP000550401">
    <property type="component" value="Unassembled WGS sequence"/>
</dbReference>
<dbReference type="Pfam" id="PF04264">
    <property type="entry name" value="YceI"/>
    <property type="match status" value="1"/>
</dbReference>
<feature type="signal peptide" evidence="1">
    <location>
        <begin position="1"/>
        <end position="30"/>
    </location>
</feature>
<sequence>MSKPSSRYRPLRPVAACAAVALAAATPARAAPDTYRFDLVHTQVWFAADHQRFSRPQGRLRVKEGWFQFDPKDWSSARVDVVVDLASLDLGDAKWNDTATSGQLLDVARWPTARYASRSVERKDATHGVIHGDLTFRGETRALDLAFTLNRVGNDPYALKQKAGFSATARLPRFDFGITRYKDVIGADIELRIEVEGLRDGDAARSKKDE</sequence>
<dbReference type="AlphaFoldDB" id="A0A839FA01"/>
<dbReference type="RefSeq" id="WP_182532934.1">
    <property type="nucleotide sequence ID" value="NZ_JACGXL010000008.1"/>
</dbReference>
<dbReference type="EMBL" id="JACGXL010000008">
    <property type="protein sequence ID" value="MBA8889910.1"/>
    <property type="molecule type" value="Genomic_DNA"/>
</dbReference>
<reference evidence="3 4" key="1">
    <citation type="submission" date="2020-07" db="EMBL/GenBank/DDBJ databases">
        <title>Genomic Encyclopedia of Type Strains, Phase IV (KMG-V): Genome sequencing to study the core and pangenomes of soil and plant-associated prokaryotes.</title>
        <authorList>
            <person name="Whitman W."/>
        </authorList>
    </citation>
    <scope>NUCLEOTIDE SEQUENCE [LARGE SCALE GENOMIC DNA]</scope>
    <source>
        <strain evidence="3 4">RH2WT43</strain>
    </source>
</reference>
<comment type="caution">
    <text evidence="3">The sequence shown here is derived from an EMBL/GenBank/DDBJ whole genome shotgun (WGS) entry which is preliminary data.</text>
</comment>
<evidence type="ECO:0000313" key="3">
    <source>
        <dbReference type="EMBL" id="MBA8889910.1"/>
    </source>
</evidence>